<comment type="caution">
    <text evidence="1">The sequence shown here is derived from an EMBL/GenBank/DDBJ whole genome shotgun (WGS) entry which is preliminary data.</text>
</comment>
<keyword evidence="2" id="KW-1185">Reference proteome</keyword>
<accession>A0A2P8E3V6</accession>
<organism evidence="1 2">
    <name type="scientific">Haloactinopolyspora alba</name>
    <dbReference type="NCBI Taxonomy" id="648780"/>
    <lineage>
        <taxon>Bacteria</taxon>
        <taxon>Bacillati</taxon>
        <taxon>Actinomycetota</taxon>
        <taxon>Actinomycetes</taxon>
        <taxon>Jiangellales</taxon>
        <taxon>Jiangellaceae</taxon>
        <taxon>Haloactinopolyspora</taxon>
    </lineage>
</organism>
<dbReference type="SUPFAM" id="SSF56731">
    <property type="entry name" value="DNA primase core"/>
    <property type="match status" value="1"/>
</dbReference>
<dbReference type="EMBL" id="PYGE01000006">
    <property type="protein sequence ID" value="PSL04158.1"/>
    <property type="molecule type" value="Genomic_DNA"/>
</dbReference>
<evidence type="ECO:0000313" key="2">
    <source>
        <dbReference type="Proteomes" id="UP000243528"/>
    </source>
</evidence>
<evidence type="ECO:0000313" key="1">
    <source>
        <dbReference type="EMBL" id="PSL04158.1"/>
    </source>
</evidence>
<protein>
    <recommendedName>
        <fullName evidence="3">Toprim domain-containing protein</fullName>
    </recommendedName>
</protein>
<dbReference type="Proteomes" id="UP000243528">
    <property type="component" value="Unassembled WGS sequence"/>
</dbReference>
<reference evidence="1 2" key="1">
    <citation type="submission" date="2018-03" db="EMBL/GenBank/DDBJ databases">
        <title>Genomic Encyclopedia of Archaeal and Bacterial Type Strains, Phase II (KMG-II): from individual species to whole genera.</title>
        <authorList>
            <person name="Goeker M."/>
        </authorList>
    </citation>
    <scope>NUCLEOTIDE SEQUENCE [LARGE SCALE GENOMIC DNA]</scope>
    <source>
        <strain evidence="1 2">DSM 45211</strain>
    </source>
</reference>
<sequence length="206" mass="22855">MLEEATTSYQRAVSREVAEYLIARGIGQAEAATFRLGYVADPHPGHEHVRGRLAIPYLGHDGRVLSVRFRCLQVHSCKDAGHGKYKSLEGEPTRMFNVPALHVAGDEIHLCEGELDCIILTKIGLNAVAVAGNHAWAGRHRRMLNGFSRVWTWADPDKAGSELTNTVTRALVTAKPVRLREGDVTDEYLKHGAEHLLGLLERKEVY</sequence>
<dbReference type="InterPro" id="IPR034154">
    <property type="entry name" value="TOPRIM_DnaG/twinkle"/>
</dbReference>
<dbReference type="AlphaFoldDB" id="A0A2P8E3V6"/>
<evidence type="ECO:0008006" key="3">
    <source>
        <dbReference type="Google" id="ProtNLM"/>
    </source>
</evidence>
<gene>
    <name evidence="1" type="ORF">CLV30_106163</name>
</gene>
<dbReference type="CDD" id="cd01029">
    <property type="entry name" value="TOPRIM_primases"/>
    <property type="match status" value="1"/>
</dbReference>
<dbReference type="Pfam" id="PF13155">
    <property type="entry name" value="Toprim_2"/>
    <property type="match status" value="1"/>
</dbReference>
<dbReference type="Gene3D" id="3.40.1360.10">
    <property type="match status" value="1"/>
</dbReference>
<proteinExistence type="predicted"/>
<name>A0A2P8E3V6_9ACTN</name>